<dbReference type="Pfam" id="PF13440">
    <property type="entry name" value="Polysacc_synt_3"/>
    <property type="match status" value="1"/>
</dbReference>
<keyword evidence="8" id="KW-1185">Reference proteome</keyword>
<reference evidence="7 8" key="1">
    <citation type="submission" date="2019-07" db="EMBL/GenBank/DDBJ databases">
        <title>Georgenia wutianyii sp. nov. and Georgenia *** sp. nov. isolated from plateau pika (Ochotona curzoniae) in the Qinghai-Tibet plateau of China.</title>
        <authorList>
            <person name="Tian Z."/>
        </authorList>
    </citation>
    <scope>NUCLEOTIDE SEQUENCE [LARGE SCALE GENOMIC DNA]</scope>
    <source>
        <strain evidence="7 8">Z446</strain>
    </source>
</reference>
<evidence type="ECO:0000313" key="7">
    <source>
        <dbReference type="EMBL" id="TRW47613.1"/>
    </source>
</evidence>
<gene>
    <name evidence="7" type="ORF">FJ693_00450</name>
</gene>
<sequence>MPGSWAMNRIRRYVGEHEFVRHFLTLFSGSAVAQAIPIAASVVLTRLYEPADYGVLALYTSIVSAIATMAAWRYDVAIVLPRSDGEARGLVRLSSRLVTATAVVLTLVMLPLAGPIAQWLNAPALQPWLYLAGLNILILGHIQIYISWLNRRKSYAAMSGNRMLQAVGTTGTQLAAGFAGAGAPGLIGGTFVGPALGLALLARRARPEPEAAPAETAGLLRRYWRMPVLNGPTALIDAFRLNGINVLIGRIFGNALLGQFSLAWRTVQAPLTLVNGALSQIYYQRFATTERGGMRALAWWCASRSALLGVVPFAALFFLAEPAFAFVFGEQWRLAGRLAELLVPWLYLNFITSPLSTVFLVVERQGVSLAFSVVYMAVPLLTLLLAEGGIEAVVTLIAVEMAGLLVVFIGLALWVADRWDRHVPRTAAAH</sequence>
<dbReference type="InterPro" id="IPR050833">
    <property type="entry name" value="Poly_Biosynth_Transport"/>
</dbReference>
<keyword evidence="4 6" id="KW-1133">Transmembrane helix</keyword>
<evidence type="ECO:0000256" key="5">
    <source>
        <dbReference type="ARBA" id="ARBA00023136"/>
    </source>
</evidence>
<evidence type="ECO:0000256" key="6">
    <source>
        <dbReference type="SAM" id="Phobius"/>
    </source>
</evidence>
<feature type="transmembrane region" description="Helical" evidence="6">
    <location>
        <begin position="305"/>
        <end position="329"/>
    </location>
</feature>
<proteinExistence type="predicted"/>
<dbReference type="AlphaFoldDB" id="A0A552WZ56"/>
<feature type="transmembrane region" description="Helical" evidence="6">
    <location>
        <begin position="56"/>
        <end position="76"/>
    </location>
</feature>
<feature type="transmembrane region" description="Helical" evidence="6">
    <location>
        <begin position="97"/>
        <end position="116"/>
    </location>
</feature>
<dbReference type="EMBL" id="VJXR01000001">
    <property type="protein sequence ID" value="TRW47613.1"/>
    <property type="molecule type" value="Genomic_DNA"/>
</dbReference>
<organism evidence="7 8">
    <name type="scientific">Georgenia yuyongxinii</name>
    <dbReference type="NCBI Taxonomy" id="2589797"/>
    <lineage>
        <taxon>Bacteria</taxon>
        <taxon>Bacillati</taxon>
        <taxon>Actinomycetota</taxon>
        <taxon>Actinomycetes</taxon>
        <taxon>Micrococcales</taxon>
        <taxon>Bogoriellaceae</taxon>
        <taxon>Georgenia</taxon>
    </lineage>
</organism>
<feature type="transmembrane region" description="Helical" evidence="6">
    <location>
        <begin position="392"/>
        <end position="416"/>
    </location>
</feature>
<dbReference type="PANTHER" id="PTHR30250:SF28">
    <property type="entry name" value="POLYSACCHARIDE BIOSYNTHESIS PROTEIN"/>
    <property type="match status" value="1"/>
</dbReference>
<comment type="caution">
    <text evidence="7">The sequence shown here is derived from an EMBL/GenBank/DDBJ whole genome shotgun (WGS) entry which is preliminary data.</text>
</comment>
<keyword evidence="5 6" id="KW-0472">Membrane</keyword>
<keyword evidence="3 6" id="KW-0812">Transmembrane</keyword>
<protein>
    <submittedName>
        <fullName evidence="7">Oligosaccharide flippase family protein</fullName>
    </submittedName>
</protein>
<feature type="transmembrane region" description="Helical" evidence="6">
    <location>
        <begin position="341"/>
        <end position="362"/>
    </location>
</feature>
<evidence type="ECO:0000256" key="4">
    <source>
        <dbReference type="ARBA" id="ARBA00022989"/>
    </source>
</evidence>
<dbReference type="PANTHER" id="PTHR30250">
    <property type="entry name" value="PST FAMILY PREDICTED COLANIC ACID TRANSPORTER"/>
    <property type="match status" value="1"/>
</dbReference>
<feature type="transmembrane region" description="Helical" evidence="6">
    <location>
        <begin position="369"/>
        <end position="386"/>
    </location>
</feature>
<dbReference type="Proteomes" id="UP000318693">
    <property type="component" value="Unassembled WGS sequence"/>
</dbReference>
<accession>A0A552WZ56</accession>
<dbReference type="GO" id="GO:0005886">
    <property type="term" value="C:plasma membrane"/>
    <property type="evidence" value="ECO:0007669"/>
    <property type="project" value="UniProtKB-SubCell"/>
</dbReference>
<evidence type="ECO:0000256" key="3">
    <source>
        <dbReference type="ARBA" id="ARBA00022692"/>
    </source>
</evidence>
<feature type="transmembrane region" description="Helical" evidence="6">
    <location>
        <begin position="20"/>
        <end position="44"/>
    </location>
</feature>
<keyword evidence="2" id="KW-1003">Cell membrane</keyword>
<evidence type="ECO:0000313" key="8">
    <source>
        <dbReference type="Proteomes" id="UP000318693"/>
    </source>
</evidence>
<evidence type="ECO:0000256" key="2">
    <source>
        <dbReference type="ARBA" id="ARBA00022475"/>
    </source>
</evidence>
<feature type="transmembrane region" description="Helical" evidence="6">
    <location>
        <begin position="128"/>
        <end position="149"/>
    </location>
</feature>
<comment type="subcellular location">
    <subcellularLocation>
        <location evidence="1">Cell membrane</location>
        <topology evidence="1">Multi-pass membrane protein</topology>
    </subcellularLocation>
</comment>
<name>A0A552WZ56_9MICO</name>
<evidence type="ECO:0000256" key="1">
    <source>
        <dbReference type="ARBA" id="ARBA00004651"/>
    </source>
</evidence>